<dbReference type="AlphaFoldDB" id="A0A839IKA4"/>
<accession>A0A839IKA4</accession>
<keyword evidence="2" id="KW-1185">Reference proteome</keyword>
<sequence length="334" mass="39722">MNINNFQHQYIRDLVWLLTTPALAHCTAESWQIPAADPDTLAFIDQELIKGALRDKPFITDLPSGSPLLPFAQNNPPRRLGLYVEQLWGYWLRLHPEIEVLMSNRVIHHQKKTLGEFDIILRDFRDQKIWHLELAIKFYLRTPDAWGAPWRWSHWLGPGCIDSLDHKWHKLYQQQLTLSHRPEVQALLHGEACLPDHSSSLTRGILFYPDTADPLLISSANNHKISPVRINSAHQRGIWQTFRHWVDCQPETSDWYIMRKPHWLALPAQPEWQNKRQIMSEIDHELQREHPVYIAHRQSEQRYFIVPDHWPHQQPLPWHYPDKRRLDEDQTEYL</sequence>
<name>A0A839IKA4_9GAMM</name>
<comment type="caution">
    <text evidence="1">The sequence shown here is derived from an EMBL/GenBank/DDBJ whole genome shotgun (WGS) entry which is preliminary data.</text>
</comment>
<reference evidence="1 2" key="1">
    <citation type="submission" date="2020-08" db="EMBL/GenBank/DDBJ databases">
        <title>Oceanospirillum sp. nov. isolated from marine sediment.</title>
        <authorList>
            <person name="Ji X."/>
        </authorList>
    </citation>
    <scope>NUCLEOTIDE SEQUENCE [LARGE SCALE GENOMIC DNA]</scope>
    <source>
        <strain evidence="1 2">D5</strain>
    </source>
</reference>
<dbReference type="Proteomes" id="UP000565262">
    <property type="component" value="Unassembled WGS sequence"/>
</dbReference>
<gene>
    <name evidence="1" type="ORF">H4O21_01885</name>
</gene>
<dbReference type="InterPro" id="IPR015003">
    <property type="entry name" value="DUF1853"/>
</dbReference>
<dbReference type="EMBL" id="JACJFM010000002">
    <property type="protein sequence ID" value="MBB1485368.1"/>
    <property type="molecule type" value="Genomic_DNA"/>
</dbReference>
<dbReference type="Pfam" id="PF08907">
    <property type="entry name" value="DUF1853"/>
    <property type="match status" value="1"/>
</dbReference>
<proteinExistence type="predicted"/>
<protein>
    <submittedName>
        <fullName evidence="1">DUF1853 family protein</fullName>
    </submittedName>
</protein>
<evidence type="ECO:0000313" key="1">
    <source>
        <dbReference type="EMBL" id="MBB1485368.1"/>
    </source>
</evidence>
<dbReference type="RefSeq" id="WP_182807154.1">
    <property type="nucleotide sequence ID" value="NZ_JACJFM010000002.1"/>
</dbReference>
<organism evidence="1 2">
    <name type="scientific">Oceanospirillum sediminis</name>
    <dbReference type="NCBI Taxonomy" id="2760088"/>
    <lineage>
        <taxon>Bacteria</taxon>
        <taxon>Pseudomonadati</taxon>
        <taxon>Pseudomonadota</taxon>
        <taxon>Gammaproteobacteria</taxon>
        <taxon>Oceanospirillales</taxon>
        <taxon>Oceanospirillaceae</taxon>
        <taxon>Oceanospirillum</taxon>
    </lineage>
</organism>
<evidence type="ECO:0000313" key="2">
    <source>
        <dbReference type="Proteomes" id="UP000565262"/>
    </source>
</evidence>